<dbReference type="InterPro" id="IPR010994">
    <property type="entry name" value="RuvA_2-like"/>
</dbReference>
<dbReference type="PANTHER" id="PTHR21180:SF32">
    <property type="entry name" value="ENDONUCLEASE_EXONUCLEASE_PHOSPHATASE FAMILY DOMAIN-CONTAINING PROTEIN 1"/>
    <property type="match status" value="1"/>
</dbReference>
<dbReference type="NCBIfam" id="TIGR00426">
    <property type="entry name" value="competence protein ComEA helix-hairpin-helix repeat region"/>
    <property type="match status" value="1"/>
</dbReference>
<gene>
    <name evidence="3" type="ORF">GCM10008018_02870</name>
</gene>
<feature type="region of interest" description="Disordered" evidence="1">
    <location>
        <begin position="54"/>
        <end position="85"/>
    </location>
</feature>
<feature type="domain" description="Helix-hairpin-helix DNA-binding motif class 1" evidence="2">
    <location>
        <begin position="101"/>
        <end position="120"/>
    </location>
</feature>
<evidence type="ECO:0000313" key="3">
    <source>
        <dbReference type="EMBL" id="GGI43588.1"/>
    </source>
</evidence>
<dbReference type="InterPro" id="IPR051675">
    <property type="entry name" value="Endo/Exo/Phosphatase_dom_1"/>
</dbReference>
<dbReference type="SUPFAM" id="SSF47781">
    <property type="entry name" value="RuvA domain 2-like"/>
    <property type="match status" value="1"/>
</dbReference>
<name>A0ABQ2BS14_9BACL</name>
<organism evidence="3 4">
    <name type="scientific">Paenibacillus marchantiophytorum</name>
    <dbReference type="NCBI Taxonomy" id="1619310"/>
    <lineage>
        <taxon>Bacteria</taxon>
        <taxon>Bacillati</taxon>
        <taxon>Bacillota</taxon>
        <taxon>Bacilli</taxon>
        <taxon>Bacillales</taxon>
        <taxon>Paenibacillaceae</taxon>
        <taxon>Paenibacillus</taxon>
    </lineage>
</organism>
<dbReference type="Pfam" id="PF12836">
    <property type="entry name" value="HHH_3"/>
    <property type="match status" value="1"/>
</dbReference>
<reference evidence="4" key="1">
    <citation type="journal article" date="2019" name="Int. J. Syst. Evol. Microbiol.">
        <title>The Global Catalogue of Microorganisms (GCM) 10K type strain sequencing project: providing services to taxonomists for standard genome sequencing and annotation.</title>
        <authorList>
            <consortium name="The Broad Institute Genomics Platform"/>
            <consortium name="The Broad Institute Genome Sequencing Center for Infectious Disease"/>
            <person name="Wu L."/>
            <person name="Ma J."/>
        </authorList>
    </citation>
    <scope>NUCLEOTIDE SEQUENCE [LARGE SCALE GENOMIC DNA]</scope>
    <source>
        <strain evidence="4">CGMCC 1.15043</strain>
    </source>
</reference>
<evidence type="ECO:0000259" key="2">
    <source>
        <dbReference type="SMART" id="SM00278"/>
    </source>
</evidence>
<dbReference type="InterPro" id="IPR003583">
    <property type="entry name" value="Hlx-hairpin-Hlx_DNA-bd_motif"/>
</dbReference>
<dbReference type="EMBL" id="BMHE01000001">
    <property type="protein sequence ID" value="GGI43588.1"/>
    <property type="molecule type" value="Genomic_DNA"/>
</dbReference>
<evidence type="ECO:0000313" key="4">
    <source>
        <dbReference type="Proteomes" id="UP000615455"/>
    </source>
</evidence>
<proteinExistence type="predicted"/>
<dbReference type="RefSeq" id="WP_229757408.1">
    <property type="nucleotide sequence ID" value="NZ_BMHE01000001.1"/>
</dbReference>
<dbReference type="Proteomes" id="UP000615455">
    <property type="component" value="Unassembled WGS sequence"/>
</dbReference>
<keyword evidence="4" id="KW-1185">Reference proteome</keyword>
<sequence length="156" mass="17452">MDFFRSNKSRLLLIVAAISLFMSVAWPFILGGRSRIETKFEPMNRQMQVMIDQQEEGPSALPEDQPSKVLEATSTAASRSKPQTVAPDFKGKLDLNIMTFEQLKDLPGIGDSKAQAILDYRSQKGSFTQVEELMEVKGIGERMLVKLKPLLYVSSP</sequence>
<dbReference type="Gene3D" id="1.10.150.280">
    <property type="entry name" value="AF1531-like domain"/>
    <property type="match status" value="1"/>
</dbReference>
<dbReference type="PANTHER" id="PTHR21180">
    <property type="entry name" value="ENDONUCLEASE/EXONUCLEASE/PHOSPHATASE FAMILY DOMAIN-CONTAINING PROTEIN 1"/>
    <property type="match status" value="1"/>
</dbReference>
<dbReference type="InterPro" id="IPR004509">
    <property type="entry name" value="Competence_ComEA_HhH"/>
</dbReference>
<protein>
    <recommendedName>
        <fullName evidence="2">Helix-hairpin-helix DNA-binding motif class 1 domain-containing protein</fullName>
    </recommendedName>
</protein>
<accession>A0ABQ2BS14</accession>
<comment type="caution">
    <text evidence="3">The sequence shown here is derived from an EMBL/GenBank/DDBJ whole genome shotgun (WGS) entry which is preliminary data.</text>
</comment>
<dbReference type="SMART" id="SM00278">
    <property type="entry name" value="HhH1"/>
    <property type="match status" value="2"/>
</dbReference>
<feature type="compositionally biased region" description="Polar residues" evidence="1">
    <location>
        <begin position="72"/>
        <end position="83"/>
    </location>
</feature>
<feature type="domain" description="Helix-hairpin-helix DNA-binding motif class 1" evidence="2">
    <location>
        <begin position="131"/>
        <end position="150"/>
    </location>
</feature>
<evidence type="ECO:0000256" key="1">
    <source>
        <dbReference type="SAM" id="MobiDB-lite"/>
    </source>
</evidence>